<evidence type="ECO:0008006" key="3">
    <source>
        <dbReference type="Google" id="ProtNLM"/>
    </source>
</evidence>
<dbReference type="RefSeq" id="YP_009125690.1">
    <property type="nucleotide sequence ID" value="NC_026601.1"/>
</dbReference>
<dbReference type="OrthoDB" id="6562at10239"/>
<dbReference type="KEGG" id="vg:23680590"/>
<evidence type="ECO:0000313" key="1">
    <source>
        <dbReference type="EMBL" id="CEF89979.1"/>
    </source>
</evidence>
<accession>A0A0A1IX02</accession>
<proteinExistence type="predicted"/>
<evidence type="ECO:0000313" key="2">
    <source>
        <dbReference type="Proteomes" id="UP000030217"/>
    </source>
</evidence>
<organism evidence="1 2">
    <name type="scientific">Pseudomonas phage vB_PaeS_PAO1_Ab30</name>
    <dbReference type="NCBI Taxonomy" id="1548918"/>
    <lineage>
        <taxon>Viruses</taxon>
        <taxon>Duplodnaviria</taxon>
        <taxon>Heunggongvirae</taxon>
        <taxon>Uroviricota</taxon>
        <taxon>Caudoviricetes</taxon>
        <taxon>Casadabanvirus</taxon>
        <taxon>Casadabanvirus Ab30</taxon>
    </lineage>
</organism>
<gene>
    <name evidence="1" type="primary">ORF51</name>
</gene>
<sequence length="307" mass="33316">MAYFTGTANNPADLLAKLRVHAESLGWVTDRASASEWLCHNADGYWSFNAGSNQWQLAGNTGFDDGLAWNAQPGNSVQNNPYSSKEATIAQLSAGPFTRYHLFATAAYLHLHVEIAAGQFRPVMIGSLNKRGVGYTGGQYVCGSFLYSSGQALTNNWSSHPFDGYHIRYSGGGSMLRLDSLDGSPSPDWLPFDYTTNVSRRVVGPGRGNYSSQYHPDVGLIDASANELNSSTTPVPCAIYAFGAQQRSRYVGEVPDFGICNMAFLAPGDPLVIGSDTWRVYPLLQRGSATDFGNTSAWVGYCFRVLE</sequence>
<dbReference type="Proteomes" id="UP000030217">
    <property type="component" value="Genome"/>
</dbReference>
<dbReference type="EMBL" id="LN610590">
    <property type="protein sequence ID" value="CEF89979.1"/>
    <property type="molecule type" value="Genomic_DNA"/>
</dbReference>
<protein>
    <recommendedName>
        <fullName evidence="3">Virion structural protein</fullName>
    </recommendedName>
</protein>
<keyword evidence="2" id="KW-1185">Reference proteome</keyword>
<dbReference type="GeneID" id="23680590"/>
<reference evidence="1 2" key="1">
    <citation type="journal article" date="2015" name="PLoS ONE">
        <title>Investigation of a Large Collection of Pseudomonas aeruginosa Bacteriophages Collected from a Single Environmental Source in Abidjan, Cote d'Ivoire.</title>
        <authorList>
            <person name="Essoh C."/>
            <person name="Latino L."/>
            <person name="Midoux C."/>
            <person name="Blouin Y."/>
            <person name="Loukou G."/>
            <person name="Nguetta S.P."/>
            <person name="Lathro S."/>
            <person name="Cablanmian A."/>
            <person name="Kouassi A.K."/>
            <person name="Vergnaud G."/>
            <person name="Pourcel C."/>
        </authorList>
    </citation>
    <scope>NUCLEOTIDE SEQUENCE [LARGE SCALE GENOMIC DNA]</scope>
    <source>
        <strain evidence="1">Ab30</strain>
    </source>
</reference>
<name>A0A0A1IX02_9CAUD</name>